<feature type="binding site" evidence="3">
    <location>
        <position position="382"/>
    </location>
    <ligand>
        <name>substrate</name>
    </ligand>
</feature>
<keyword evidence="2 4" id="KW-0560">Oxidoreductase</keyword>
<dbReference type="InterPro" id="IPR001613">
    <property type="entry name" value="Flavin_amine_oxidase"/>
</dbReference>
<accession>A0A812QQK3</accession>
<dbReference type="Gene3D" id="3.40.630.30">
    <property type="match status" value="1"/>
</dbReference>
<name>A0A812QQK3_9DINO</name>
<keyword evidence="4" id="KW-0285">Flavoprotein</keyword>
<dbReference type="InterPro" id="IPR002937">
    <property type="entry name" value="Amino_oxidase"/>
</dbReference>
<comment type="caution">
    <text evidence="6">The sequence shown here is derived from an EMBL/GenBank/DDBJ whole genome shotgun (WGS) entry which is preliminary data.</text>
</comment>
<keyword evidence="7" id="KW-1185">Reference proteome</keyword>
<dbReference type="InterPro" id="IPR036188">
    <property type="entry name" value="FAD/NAD-bd_sf"/>
</dbReference>
<dbReference type="InterPro" id="IPR016181">
    <property type="entry name" value="Acyl_CoA_acyltransferase"/>
</dbReference>
<dbReference type="Proteomes" id="UP000604046">
    <property type="component" value="Unassembled WGS sequence"/>
</dbReference>
<feature type="domain" description="N-acetyltransferase" evidence="5">
    <location>
        <begin position="503"/>
        <end position="651"/>
    </location>
</feature>
<comment type="cofactor">
    <cofactor evidence="1 4">
        <name>FAD</name>
        <dbReference type="ChEBI" id="CHEBI:57692"/>
    </cofactor>
</comment>
<dbReference type="CDD" id="cd04301">
    <property type="entry name" value="NAT_SF"/>
    <property type="match status" value="1"/>
</dbReference>
<feature type="binding site" evidence="3">
    <location>
        <position position="255"/>
    </location>
    <ligand>
        <name>FAD</name>
        <dbReference type="ChEBI" id="CHEBI:57692"/>
    </ligand>
</feature>
<dbReference type="GO" id="GO:0016747">
    <property type="term" value="F:acyltransferase activity, transferring groups other than amino-acyl groups"/>
    <property type="evidence" value="ECO:0007669"/>
    <property type="project" value="InterPro"/>
</dbReference>
<dbReference type="EMBL" id="CAJNDS010002261">
    <property type="protein sequence ID" value="CAE7398640.1"/>
    <property type="molecule type" value="Genomic_DNA"/>
</dbReference>
<evidence type="ECO:0000256" key="3">
    <source>
        <dbReference type="PIRSR" id="PIRSR601613-1"/>
    </source>
</evidence>
<dbReference type="InterPro" id="IPR050281">
    <property type="entry name" value="Flavin_monoamine_oxidase"/>
</dbReference>
<keyword evidence="4" id="KW-0274">FAD</keyword>
<dbReference type="PRINTS" id="PR00757">
    <property type="entry name" value="AMINEOXDASEF"/>
</dbReference>
<evidence type="ECO:0000256" key="2">
    <source>
        <dbReference type="ARBA" id="ARBA00023002"/>
    </source>
</evidence>
<dbReference type="OrthoDB" id="406280at2759"/>
<dbReference type="SUPFAM" id="SSF55729">
    <property type="entry name" value="Acyl-CoA N-acyltransferases (Nat)"/>
    <property type="match status" value="1"/>
</dbReference>
<dbReference type="Pfam" id="PF00583">
    <property type="entry name" value="Acetyltransf_1"/>
    <property type="match status" value="1"/>
</dbReference>
<dbReference type="SUPFAM" id="SSF51905">
    <property type="entry name" value="FAD/NAD(P)-binding domain"/>
    <property type="match status" value="1"/>
</dbReference>
<dbReference type="Gene3D" id="3.50.50.60">
    <property type="entry name" value="FAD/NAD(P)-binding domain"/>
    <property type="match status" value="1"/>
</dbReference>
<dbReference type="SUPFAM" id="SSF54373">
    <property type="entry name" value="FAD-linked reductases, C-terminal domain"/>
    <property type="match status" value="1"/>
</dbReference>
<dbReference type="EC" id="1.4.3.-" evidence="4"/>
<evidence type="ECO:0000256" key="1">
    <source>
        <dbReference type="ARBA" id="ARBA00001974"/>
    </source>
</evidence>
<protein>
    <recommendedName>
        <fullName evidence="4">Amine oxidase</fullName>
        <ecNumber evidence="4">1.4.3.-</ecNumber>
    </recommendedName>
</protein>
<dbReference type="PROSITE" id="PS51186">
    <property type="entry name" value="GNAT"/>
    <property type="match status" value="1"/>
</dbReference>
<dbReference type="InterPro" id="IPR000182">
    <property type="entry name" value="GNAT_dom"/>
</dbReference>
<sequence length="698" mass="76349">MSLGPAPALRGHPPAKRVVVIGAGIAGLSAASCLKDPGRRTKPGETAKDIEVTVVEARDRLGGRVRTEHFADGSAVDLGAAWIHGTSRSNPVLALAKECGAKLVETDWENSIEFEATGTESEPHPATEMNEAEMQRSYKLFESLWHLFSAKQGADRKAAKKGPIVDQSLMTTLRGLKSKAFKGIDELDQRSQLLLLYAIAGETEFDYAATPDEMSSTWWDIDDEFDGEHALWQAGYVQLVEHLAAGTQVILEAPVERIECVDCAEGNSSRPPVTVRLRDGRSLEADFCVCTLPLGVLQRDHARLFQPPLPDAKVQALRSLGMGIMEKVALRFERCFWESKDVKPHCLNRVPTCEARTLPNACEAPYWVNLRPVTGSNVLVAYFLTGAGRVMAKMTEEEAVKQTMALLKSMFPPGEVDAAKLLEAKKTAWAEDEWTCGGYSYLPVGATTQDRHALAAPLGSLHFAGEASHDRFPATVHGALLSGRRAASEILTKLAGPEGMTSAKVEVVEVDFKETYPLRERVLWPGRPDLAALACDPQGRHWGIRMLDAKNESGELGELVSVMSLFVTDDGREAQFRKFATAPEQQHRGLGSMLLQHVIEEARQQGVQRLWCDARATQAQFYEKRGMHAVEGGAIFLKSGVEYIRMEMKRRGKDPGGGDEKAPAEQEVIIKNLDLQGATAAPPFHVASVFLDKFSGSG</sequence>
<dbReference type="Pfam" id="PF01593">
    <property type="entry name" value="Amino_oxidase"/>
    <property type="match status" value="1"/>
</dbReference>
<organism evidence="6 7">
    <name type="scientific">Symbiodinium natans</name>
    <dbReference type="NCBI Taxonomy" id="878477"/>
    <lineage>
        <taxon>Eukaryota</taxon>
        <taxon>Sar</taxon>
        <taxon>Alveolata</taxon>
        <taxon>Dinophyceae</taxon>
        <taxon>Suessiales</taxon>
        <taxon>Symbiodiniaceae</taxon>
        <taxon>Symbiodinium</taxon>
    </lineage>
</organism>
<dbReference type="Gene3D" id="3.90.660.10">
    <property type="match status" value="1"/>
</dbReference>
<dbReference type="GO" id="GO:0016491">
    <property type="term" value="F:oxidoreductase activity"/>
    <property type="evidence" value="ECO:0007669"/>
    <property type="project" value="UniProtKB-KW"/>
</dbReference>
<feature type="binding site" evidence="3">
    <location>
        <begin position="56"/>
        <end position="57"/>
    </location>
    <ligand>
        <name>FAD</name>
        <dbReference type="ChEBI" id="CHEBI:57692"/>
    </ligand>
</feature>
<dbReference type="AlphaFoldDB" id="A0A812QQK3"/>
<dbReference type="PANTHER" id="PTHR10742">
    <property type="entry name" value="FLAVIN MONOAMINE OXIDASE"/>
    <property type="match status" value="1"/>
</dbReference>
<evidence type="ECO:0000259" key="5">
    <source>
        <dbReference type="PROSITE" id="PS51186"/>
    </source>
</evidence>
<reference evidence="6" key="1">
    <citation type="submission" date="2021-02" db="EMBL/GenBank/DDBJ databases">
        <authorList>
            <person name="Dougan E. K."/>
            <person name="Rhodes N."/>
            <person name="Thang M."/>
            <person name="Chan C."/>
        </authorList>
    </citation>
    <scope>NUCLEOTIDE SEQUENCE</scope>
</reference>
<proteinExistence type="inferred from homology"/>
<evidence type="ECO:0000313" key="7">
    <source>
        <dbReference type="Proteomes" id="UP000604046"/>
    </source>
</evidence>
<gene>
    <name evidence="6" type="primary">PAO4</name>
    <name evidence="6" type="ORF">SNAT2548_LOCUS21702</name>
</gene>
<evidence type="ECO:0000313" key="6">
    <source>
        <dbReference type="EMBL" id="CAE7398640.1"/>
    </source>
</evidence>
<comment type="similarity">
    <text evidence="4">Belongs to the flavin monoamine oxidase family.</text>
</comment>
<evidence type="ECO:0000256" key="4">
    <source>
        <dbReference type="RuleBase" id="RU362067"/>
    </source>
</evidence>
<dbReference type="PANTHER" id="PTHR10742:SF410">
    <property type="entry name" value="LYSINE-SPECIFIC HISTONE DEMETHYLASE 2"/>
    <property type="match status" value="1"/>
</dbReference>